<dbReference type="Gene3D" id="1.10.287.130">
    <property type="match status" value="1"/>
</dbReference>
<dbReference type="SMART" id="SM00388">
    <property type="entry name" value="HisKA"/>
    <property type="match status" value="1"/>
</dbReference>
<keyword evidence="8 16" id="KW-0418">Kinase</keyword>
<dbReference type="SUPFAM" id="SSF55874">
    <property type="entry name" value="ATPase domain of HSP90 chaperone/DNA topoisomerase II/histidine kinase"/>
    <property type="match status" value="1"/>
</dbReference>
<evidence type="ECO:0000259" key="14">
    <source>
        <dbReference type="PROSITE" id="PS50109"/>
    </source>
</evidence>
<evidence type="ECO:0000256" key="5">
    <source>
        <dbReference type="ARBA" id="ARBA00022553"/>
    </source>
</evidence>
<dbReference type="Pfam" id="PF00672">
    <property type="entry name" value="HAMP"/>
    <property type="match status" value="1"/>
</dbReference>
<name>A0A1I3FK26_SELRU</name>
<dbReference type="InterPro" id="IPR004358">
    <property type="entry name" value="Sig_transdc_His_kin-like_C"/>
</dbReference>
<accession>A0A1I3FK26</accession>
<keyword evidence="5" id="KW-0597">Phosphoprotein</keyword>
<dbReference type="InterPro" id="IPR050428">
    <property type="entry name" value="TCS_sensor_his_kinase"/>
</dbReference>
<dbReference type="SUPFAM" id="SSF103190">
    <property type="entry name" value="Sensory domain-like"/>
    <property type="match status" value="1"/>
</dbReference>
<gene>
    <name evidence="16" type="ORF">SAMN04487861_11561</name>
</gene>
<dbReference type="Gene3D" id="3.30.565.10">
    <property type="entry name" value="Histidine kinase-like ATPase, C-terminal domain"/>
    <property type="match status" value="1"/>
</dbReference>
<organism evidence="16 17">
    <name type="scientific">Selenomonas ruminantium</name>
    <dbReference type="NCBI Taxonomy" id="971"/>
    <lineage>
        <taxon>Bacteria</taxon>
        <taxon>Bacillati</taxon>
        <taxon>Bacillota</taxon>
        <taxon>Negativicutes</taxon>
        <taxon>Selenomonadales</taxon>
        <taxon>Selenomonadaceae</taxon>
        <taxon>Selenomonas</taxon>
    </lineage>
</organism>
<feature type="transmembrane region" description="Helical" evidence="13">
    <location>
        <begin position="221"/>
        <end position="243"/>
    </location>
</feature>
<dbReference type="SUPFAM" id="SSF158472">
    <property type="entry name" value="HAMP domain-like"/>
    <property type="match status" value="1"/>
</dbReference>
<feature type="domain" description="Histidine kinase" evidence="14">
    <location>
        <begin position="311"/>
        <end position="525"/>
    </location>
</feature>
<comment type="catalytic activity">
    <reaction evidence="1">
        <text>ATP + protein L-histidine = ADP + protein N-phospho-L-histidine.</text>
        <dbReference type="EC" id="2.7.13.3"/>
    </reaction>
</comment>
<dbReference type="EMBL" id="FOQK01000015">
    <property type="protein sequence ID" value="SFI11482.1"/>
    <property type="molecule type" value="Genomic_DNA"/>
</dbReference>
<reference evidence="16 17" key="1">
    <citation type="submission" date="2016-10" db="EMBL/GenBank/DDBJ databases">
        <authorList>
            <person name="de Groot N.N."/>
        </authorList>
    </citation>
    <scope>NUCLEOTIDE SEQUENCE [LARGE SCALE GENOMIC DNA]</scope>
    <source>
        <strain evidence="16 17">Z108</strain>
    </source>
</reference>
<dbReference type="GO" id="GO:0005886">
    <property type="term" value="C:plasma membrane"/>
    <property type="evidence" value="ECO:0007669"/>
    <property type="project" value="UniProtKB-SubCell"/>
</dbReference>
<dbReference type="PANTHER" id="PTHR45436">
    <property type="entry name" value="SENSOR HISTIDINE KINASE YKOH"/>
    <property type="match status" value="1"/>
</dbReference>
<dbReference type="FunFam" id="1.10.287.130:FF:000001">
    <property type="entry name" value="Two-component sensor histidine kinase"/>
    <property type="match status" value="1"/>
</dbReference>
<keyword evidence="4" id="KW-1003">Cell membrane</keyword>
<dbReference type="Proteomes" id="UP000183639">
    <property type="component" value="Unassembled WGS sequence"/>
</dbReference>
<dbReference type="Pfam" id="PF02518">
    <property type="entry name" value="HATPase_c"/>
    <property type="match status" value="1"/>
</dbReference>
<evidence type="ECO:0000256" key="7">
    <source>
        <dbReference type="ARBA" id="ARBA00022692"/>
    </source>
</evidence>
<keyword evidence="11 13" id="KW-0472">Membrane</keyword>
<keyword evidence="6" id="KW-0808">Transferase</keyword>
<dbReference type="PANTHER" id="PTHR45436:SF5">
    <property type="entry name" value="SENSOR HISTIDINE KINASE TRCS"/>
    <property type="match status" value="1"/>
</dbReference>
<keyword evidence="9 13" id="KW-1133">Transmembrane helix</keyword>
<dbReference type="InterPro" id="IPR003661">
    <property type="entry name" value="HisK_dim/P_dom"/>
</dbReference>
<evidence type="ECO:0000256" key="1">
    <source>
        <dbReference type="ARBA" id="ARBA00000085"/>
    </source>
</evidence>
<dbReference type="InterPro" id="IPR036097">
    <property type="entry name" value="HisK_dim/P_sf"/>
</dbReference>
<evidence type="ECO:0000313" key="17">
    <source>
        <dbReference type="Proteomes" id="UP000183639"/>
    </source>
</evidence>
<evidence type="ECO:0000256" key="13">
    <source>
        <dbReference type="SAM" id="Phobius"/>
    </source>
</evidence>
<dbReference type="Gene3D" id="6.10.340.10">
    <property type="match status" value="1"/>
</dbReference>
<evidence type="ECO:0000256" key="3">
    <source>
        <dbReference type="ARBA" id="ARBA00012438"/>
    </source>
</evidence>
<dbReference type="InterPro" id="IPR003660">
    <property type="entry name" value="HAMP_dom"/>
</dbReference>
<dbReference type="PROSITE" id="PS50885">
    <property type="entry name" value="HAMP"/>
    <property type="match status" value="1"/>
</dbReference>
<evidence type="ECO:0000256" key="9">
    <source>
        <dbReference type="ARBA" id="ARBA00022989"/>
    </source>
</evidence>
<keyword evidence="12" id="KW-0175">Coiled coil</keyword>
<dbReference type="AlphaFoldDB" id="A0A1I3FK26"/>
<protein>
    <recommendedName>
        <fullName evidence="3">histidine kinase</fullName>
        <ecNumber evidence="3">2.7.13.3</ecNumber>
    </recommendedName>
</protein>
<dbReference type="SMART" id="SM00387">
    <property type="entry name" value="HATPase_c"/>
    <property type="match status" value="1"/>
</dbReference>
<dbReference type="PROSITE" id="PS50109">
    <property type="entry name" value="HIS_KIN"/>
    <property type="match status" value="1"/>
</dbReference>
<dbReference type="SMART" id="SM00304">
    <property type="entry name" value="HAMP"/>
    <property type="match status" value="1"/>
</dbReference>
<evidence type="ECO:0000259" key="15">
    <source>
        <dbReference type="PROSITE" id="PS50885"/>
    </source>
</evidence>
<evidence type="ECO:0000256" key="2">
    <source>
        <dbReference type="ARBA" id="ARBA00004651"/>
    </source>
</evidence>
<dbReference type="CDD" id="cd06225">
    <property type="entry name" value="HAMP"/>
    <property type="match status" value="1"/>
</dbReference>
<evidence type="ECO:0000256" key="8">
    <source>
        <dbReference type="ARBA" id="ARBA00022777"/>
    </source>
</evidence>
<dbReference type="FunFam" id="3.30.565.10:FF:000006">
    <property type="entry name" value="Sensor histidine kinase WalK"/>
    <property type="match status" value="1"/>
</dbReference>
<dbReference type="InterPro" id="IPR005467">
    <property type="entry name" value="His_kinase_dom"/>
</dbReference>
<dbReference type="RefSeq" id="WP_256211339.1">
    <property type="nucleotide sequence ID" value="NZ_FOQK01000015.1"/>
</dbReference>
<dbReference type="SUPFAM" id="SSF47384">
    <property type="entry name" value="Homodimeric domain of signal transducing histidine kinase"/>
    <property type="match status" value="1"/>
</dbReference>
<evidence type="ECO:0000256" key="4">
    <source>
        <dbReference type="ARBA" id="ARBA00022475"/>
    </source>
</evidence>
<comment type="subcellular location">
    <subcellularLocation>
        <location evidence="2">Cell membrane</location>
        <topology evidence="2">Multi-pass membrane protein</topology>
    </subcellularLocation>
</comment>
<sequence>MKHRLTRRLLAYFSLTLLLFALLCGAVFSWLFTRYTQQVYENELRQRAQTLAAAIPSLAGSQQLLAEGVADENAAIAPASRSPHHMMRHMGAGRAQHGWCRQQYSAGTAEPAAVNQAGQFLWQLDQMMQGKVWIVSARNRTIYAYGENTDREDGELPSAVADILQQVLAGQTAVSRDFGTLIDMPSLTVGAPLVGADGAVIGAVLIHRPLQEMQQTLRDGLQLLLISVLLGLLLSGILALLLTRRFMNPLYRMQAVARSFAQERYSERTGISQQDEIGMLAGDIDRLGGRLEAARQEREQLTQQRQDFLSAISHELRTPLTVLRGTAELLVSGLVKHEAERGKYLHQMMENLSVLERLVGDLLELSRLQNPGFTMEMTPLDFREAIQEAAGSIQPVAAAKAVEVTVKLAESLPVAGDYGRLRQLVVILLDNAVKFSATGQTVEIRGQREQDSWQVTVEDHGCGIAAADLPYIFDRFHARRENNAQGTGMGLAIAREIASRHGFSLTCVSEQGIGTRFILRGSRLSETEE</sequence>
<dbReference type="PRINTS" id="PR00344">
    <property type="entry name" value="BCTRLSENSOR"/>
</dbReference>
<evidence type="ECO:0000256" key="6">
    <source>
        <dbReference type="ARBA" id="ARBA00022679"/>
    </source>
</evidence>
<keyword evidence="10" id="KW-0902">Two-component regulatory system</keyword>
<keyword evidence="7 13" id="KW-0812">Transmembrane</keyword>
<dbReference type="Pfam" id="PF00512">
    <property type="entry name" value="HisKA"/>
    <property type="match status" value="1"/>
</dbReference>
<evidence type="ECO:0000256" key="10">
    <source>
        <dbReference type="ARBA" id="ARBA00023012"/>
    </source>
</evidence>
<dbReference type="InterPro" id="IPR003594">
    <property type="entry name" value="HATPase_dom"/>
</dbReference>
<dbReference type="InterPro" id="IPR029151">
    <property type="entry name" value="Sensor-like_sf"/>
</dbReference>
<evidence type="ECO:0000256" key="12">
    <source>
        <dbReference type="SAM" id="Coils"/>
    </source>
</evidence>
<proteinExistence type="predicted"/>
<feature type="coiled-coil region" evidence="12">
    <location>
        <begin position="284"/>
        <end position="311"/>
    </location>
</feature>
<dbReference type="InterPro" id="IPR036890">
    <property type="entry name" value="HATPase_C_sf"/>
</dbReference>
<dbReference type="GO" id="GO:0000155">
    <property type="term" value="F:phosphorelay sensor kinase activity"/>
    <property type="evidence" value="ECO:0007669"/>
    <property type="project" value="InterPro"/>
</dbReference>
<dbReference type="EC" id="2.7.13.3" evidence="3"/>
<evidence type="ECO:0000313" key="16">
    <source>
        <dbReference type="EMBL" id="SFI11482.1"/>
    </source>
</evidence>
<evidence type="ECO:0000256" key="11">
    <source>
        <dbReference type="ARBA" id="ARBA00023136"/>
    </source>
</evidence>
<dbReference type="CDD" id="cd00082">
    <property type="entry name" value="HisKA"/>
    <property type="match status" value="1"/>
</dbReference>
<feature type="domain" description="HAMP" evidence="15">
    <location>
        <begin position="244"/>
        <end position="296"/>
    </location>
</feature>